<dbReference type="OrthoDB" id="10056847at2759"/>
<proteinExistence type="predicted"/>
<protein>
    <submittedName>
        <fullName evidence="1">Uncharacterized protein</fullName>
    </submittedName>
</protein>
<gene>
    <name evidence="1" type="ORF">g.121663</name>
</gene>
<reference evidence="1" key="1">
    <citation type="submission" date="2018-04" db="EMBL/GenBank/DDBJ databases">
        <title>Transcriptome assembly of Sipha flava.</title>
        <authorList>
            <person name="Scully E.D."/>
            <person name="Geib S.M."/>
            <person name="Palmer N.A."/>
            <person name="Koch K."/>
            <person name="Bradshaw J."/>
            <person name="Heng-Moss T."/>
            <person name="Sarath G."/>
        </authorList>
    </citation>
    <scope>NUCLEOTIDE SEQUENCE</scope>
</reference>
<evidence type="ECO:0000313" key="1">
    <source>
        <dbReference type="EMBL" id="MBY87071.1"/>
    </source>
</evidence>
<dbReference type="AlphaFoldDB" id="A0A2S2RAK6"/>
<organism evidence="1">
    <name type="scientific">Sipha flava</name>
    <name type="common">yellow sugarcane aphid</name>
    <dbReference type="NCBI Taxonomy" id="143950"/>
    <lineage>
        <taxon>Eukaryota</taxon>
        <taxon>Metazoa</taxon>
        <taxon>Ecdysozoa</taxon>
        <taxon>Arthropoda</taxon>
        <taxon>Hexapoda</taxon>
        <taxon>Insecta</taxon>
        <taxon>Pterygota</taxon>
        <taxon>Neoptera</taxon>
        <taxon>Paraneoptera</taxon>
        <taxon>Hemiptera</taxon>
        <taxon>Sternorrhyncha</taxon>
        <taxon>Aphidomorpha</taxon>
        <taxon>Aphidoidea</taxon>
        <taxon>Aphididae</taxon>
        <taxon>Sipha</taxon>
    </lineage>
</organism>
<sequence length="163" mass="18460">MYNGNGVFNSLCVIRLAGFNENLSMATAINSISHKITGANQVQTARLNNESKENNQHYINCVSITRTTPIDLEVKLMDNENSTFTEKKVCKMTNTLTGHNELIAVQIHDQIETVNITMNNYKKKSTDNKVEAHLKCDPIGALQELWYVSRLDISGISVFRRRR</sequence>
<accession>A0A2S2RAK6</accession>
<dbReference type="EMBL" id="GGMS01017868">
    <property type="protein sequence ID" value="MBY87071.1"/>
    <property type="molecule type" value="Transcribed_RNA"/>
</dbReference>
<name>A0A2S2RAK6_9HEMI</name>